<dbReference type="InterPro" id="IPR015445">
    <property type="entry name" value="TBP-like"/>
</dbReference>
<evidence type="ECO:0000313" key="12">
    <source>
        <dbReference type="Proteomes" id="UP000324091"/>
    </source>
</evidence>
<dbReference type="GO" id="GO:0005634">
    <property type="term" value="C:nucleus"/>
    <property type="evidence" value="ECO:0007669"/>
    <property type="project" value="UniProtKB-SubCell"/>
</dbReference>
<dbReference type="InterPro" id="IPR000814">
    <property type="entry name" value="TBP"/>
</dbReference>
<sequence length="605" mass="66880">MESNNEGELDIIISNVVATFRTRCHLNLRTIALEGNNVIYKPEQGTVTMKLRKPRITANIWSSGKIICTGASSEDEAKLGARRLARCLQKLGFKVKFSAFKVVNVMAGCSMPFKISLIDFTKKNRPIATYEPELHPAAMYTMRQPKATIKVFSTGSVTILGPSVDNVAAAVQHVYPLLSECRRPLSTDAPSLTDGEEHWDKATDNRTRSRIQAAAMSFLHSVAGCSLRERPNTRKIEVTISNVVATFRTGCRLDLHTIGSKGKNVIYNTRQGKVTMQLRKPRITASIWASGKVICIGASSEDEAKIGARRIARCLQKLGFKVKFSDFKVVNVMAGCSMPFKISLIDFTKKNQLNTKYEPKLYPAASYNVKEPKATIKVFSTGSVTILAPSVDNVAAAVQHVYPLLSECRRPLKSKWGHFNMESNNEGELDVIICNVVATFRTGCRLNLHTIGSKGKNVIYNTRRGKVTMQLRKPRITASIWASGKVICIGASSEDEAKIGARRIARCLQKLGFKVKFSAFKVVNVMAGCSMPFKISLIDFTKKNRPIATYEPELYPAAMYTMRQPKATIKVFSTGSITILAPSVDNVAAAVQHVYPLLSECRRPL</sequence>
<name>A0A5C6NPG0_9TELE</name>
<keyword evidence="4" id="KW-0963">Cytoplasm</keyword>
<dbReference type="GO" id="GO:0006352">
    <property type="term" value="P:DNA-templated transcription initiation"/>
    <property type="evidence" value="ECO:0007669"/>
    <property type="project" value="InterPro"/>
</dbReference>
<dbReference type="CDD" id="cd04517">
    <property type="entry name" value="TLF"/>
    <property type="match status" value="3"/>
</dbReference>
<dbReference type="Proteomes" id="UP000324091">
    <property type="component" value="Chromosome 19"/>
</dbReference>
<keyword evidence="12" id="KW-1185">Reference proteome</keyword>
<dbReference type="PRINTS" id="PR00686">
    <property type="entry name" value="TIFACTORIID"/>
</dbReference>
<evidence type="ECO:0000256" key="2">
    <source>
        <dbReference type="ARBA" id="ARBA00004496"/>
    </source>
</evidence>
<dbReference type="GO" id="GO:0005737">
    <property type="term" value="C:cytoplasm"/>
    <property type="evidence" value="ECO:0007669"/>
    <property type="project" value="UniProtKB-SubCell"/>
</dbReference>
<evidence type="ECO:0000256" key="3">
    <source>
        <dbReference type="ARBA" id="ARBA00005560"/>
    </source>
</evidence>
<comment type="caution">
    <text evidence="11">The sequence shown here is derived from an EMBL/GenBank/DDBJ whole genome shotgun (WGS) entry which is preliminary data.</text>
</comment>
<evidence type="ECO:0000256" key="7">
    <source>
        <dbReference type="ARBA" id="ARBA00023163"/>
    </source>
</evidence>
<dbReference type="PANTHER" id="PTHR10126">
    <property type="entry name" value="TATA-BOX BINDING PROTEIN"/>
    <property type="match status" value="1"/>
</dbReference>
<keyword evidence="5" id="KW-0805">Transcription regulation</keyword>
<dbReference type="GO" id="GO:0003677">
    <property type="term" value="F:DNA binding"/>
    <property type="evidence" value="ECO:0007669"/>
    <property type="project" value="UniProtKB-KW"/>
</dbReference>
<gene>
    <name evidence="11" type="ORF">D4764_19G0007440</name>
</gene>
<accession>A0A5C6NPG0</accession>
<proteinExistence type="inferred from homology"/>
<comment type="subcellular location">
    <subcellularLocation>
        <location evidence="2">Cytoplasm</location>
    </subcellularLocation>
    <subcellularLocation>
        <location evidence="1">Nucleus</location>
    </subcellularLocation>
</comment>
<evidence type="ECO:0000256" key="1">
    <source>
        <dbReference type="ARBA" id="ARBA00004123"/>
    </source>
</evidence>
<evidence type="ECO:0000256" key="9">
    <source>
        <dbReference type="ARBA" id="ARBA00023474"/>
    </source>
</evidence>
<dbReference type="InterPro" id="IPR012295">
    <property type="entry name" value="TBP_dom_sf"/>
</dbReference>
<evidence type="ECO:0000256" key="5">
    <source>
        <dbReference type="ARBA" id="ARBA00023015"/>
    </source>
</evidence>
<dbReference type="SUPFAM" id="SSF55945">
    <property type="entry name" value="TATA-box binding protein-like"/>
    <property type="match status" value="6"/>
</dbReference>
<evidence type="ECO:0000313" key="11">
    <source>
        <dbReference type="EMBL" id="TWW68946.1"/>
    </source>
</evidence>
<evidence type="ECO:0000256" key="8">
    <source>
        <dbReference type="ARBA" id="ARBA00023242"/>
    </source>
</evidence>
<keyword evidence="7" id="KW-0804">Transcription</keyword>
<keyword evidence="8" id="KW-0539">Nucleus</keyword>
<evidence type="ECO:0000256" key="10">
    <source>
        <dbReference type="ARBA" id="ARBA00033173"/>
    </source>
</evidence>
<dbReference type="EMBL" id="RHFK02000011">
    <property type="protein sequence ID" value="TWW68946.1"/>
    <property type="molecule type" value="Genomic_DNA"/>
</dbReference>
<keyword evidence="6" id="KW-0238">DNA-binding</keyword>
<evidence type="ECO:0000256" key="4">
    <source>
        <dbReference type="ARBA" id="ARBA00022490"/>
    </source>
</evidence>
<dbReference type="FunFam" id="3.30.310.10:FF:000009">
    <property type="entry name" value="TatA box-binding protein-like protein 1"/>
    <property type="match status" value="2"/>
</dbReference>
<evidence type="ECO:0000256" key="6">
    <source>
        <dbReference type="ARBA" id="ARBA00023125"/>
    </source>
</evidence>
<organism evidence="11 12">
    <name type="scientific">Takifugu flavidus</name>
    <name type="common">sansaifugu</name>
    <dbReference type="NCBI Taxonomy" id="433684"/>
    <lineage>
        <taxon>Eukaryota</taxon>
        <taxon>Metazoa</taxon>
        <taxon>Chordata</taxon>
        <taxon>Craniata</taxon>
        <taxon>Vertebrata</taxon>
        <taxon>Euteleostomi</taxon>
        <taxon>Actinopterygii</taxon>
        <taxon>Neopterygii</taxon>
        <taxon>Teleostei</taxon>
        <taxon>Neoteleostei</taxon>
        <taxon>Acanthomorphata</taxon>
        <taxon>Eupercaria</taxon>
        <taxon>Tetraodontiformes</taxon>
        <taxon>Tetradontoidea</taxon>
        <taxon>Tetraodontidae</taxon>
        <taxon>Takifugu</taxon>
    </lineage>
</organism>
<dbReference type="Gene3D" id="3.30.310.10">
    <property type="entry name" value="TATA-Binding Protein"/>
    <property type="match status" value="6"/>
</dbReference>
<dbReference type="Pfam" id="PF00352">
    <property type="entry name" value="TBP"/>
    <property type="match status" value="6"/>
</dbReference>
<dbReference type="AlphaFoldDB" id="A0A5C6NPG0"/>
<comment type="similarity">
    <text evidence="3">Belongs to the TBP family.</text>
</comment>
<protein>
    <recommendedName>
        <fullName evidence="9">TATA box-binding protein-like 1</fullName>
    </recommendedName>
    <alternativeName>
        <fullName evidence="10">TBP-like factor</fullName>
    </alternativeName>
</protein>
<dbReference type="FunFam" id="3.30.310.10:FF:000005">
    <property type="entry name" value="TATA box-binding protein-like 1"/>
    <property type="match status" value="3"/>
</dbReference>
<reference evidence="11 12" key="1">
    <citation type="submission" date="2019-04" db="EMBL/GenBank/DDBJ databases">
        <title>Chromosome genome assembly for Takifugu flavidus.</title>
        <authorList>
            <person name="Xiao S."/>
        </authorList>
    </citation>
    <scope>NUCLEOTIDE SEQUENCE [LARGE SCALE GENOMIC DNA]</scope>
    <source>
        <strain evidence="11">HTHZ2018</strain>
        <tissue evidence="11">Muscle</tissue>
    </source>
</reference>